<evidence type="ECO:0000256" key="9">
    <source>
        <dbReference type="ARBA" id="ARBA00023128"/>
    </source>
</evidence>
<evidence type="ECO:0000256" key="12">
    <source>
        <dbReference type="RuleBase" id="RU000488"/>
    </source>
</evidence>
<dbReference type="InterPro" id="IPR044677">
    <property type="entry name" value="SLC25A3/Pic2/Mir1-like"/>
</dbReference>
<feature type="transmembrane region" description="Helical" evidence="14">
    <location>
        <begin position="269"/>
        <end position="291"/>
    </location>
</feature>
<evidence type="ECO:0000256" key="11">
    <source>
        <dbReference type="PROSITE-ProRule" id="PRU00282"/>
    </source>
</evidence>
<dbReference type="EMBL" id="JANBOH010000387">
    <property type="protein sequence ID" value="KAJ1642514.1"/>
    <property type="molecule type" value="Genomic_DNA"/>
</dbReference>
<evidence type="ECO:0000313" key="15">
    <source>
        <dbReference type="EMBL" id="KAJ1642514.1"/>
    </source>
</evidence>
<evidence type="ECO:0000256" key="1">
    <source>
        <dbReference type="ARBA" id="ARBA00004448"/>
    </source>
</evidence>
<keyword evidence="3 12" id="KW-0813">Transport</keyword>
<keyword evidence="9" id="KW-0496">Mitochondrion</keyword>
<dbReference type="Pfam" id="PF00153">
    <property type="entry name" value="Mito_carr"/>
    <property type="match status" value="3"/>
</dbReference>
<dbReference type="InterPro" id="IPR018108">
    <property type="entry name" value="MCP_transmembrane"/>
</dbReference>
<dbReference type="PROSITE" id="PS51257">
    <property type="entry name" value="PROKAR_LIPOPROTEIN"/>
    <property type="match status" value="1"/>
</dbReference>
<keyword evidence="6" id="KW-0999">Mitochondrion inner membrane</keyword>
<accession>A0A9W7XFP5</accession>
<evidence type="ECO:0000256" key="10">
    <source>
        <dbReference type="ARBA" id="ARBA00023136"/>
    </source>
</evidence>
<evidence type="ECO:0000256" key="14">
    <source>
        <dbReference type="SAM" id="Phobius"/>
    </source>
</evidence>
<evidence type="ECO:0000256" key="5">
    <source>
        <dbReference type="ARBA" id="ARBA00022737"/>
    </source>
</evidence>
<dbReference type="SUPFAM" id="SSF103506">
    <property type="entry name" value="Mitochondrial carrier"/>
    <property type="match status" value="1"/>
</dbReference>
<comment type="caution">
    <text evidence="15">The sequence shown here is derived from an EMBL/GenBank/DDBJ whole genome shotgun (WGS) entry which is preliminary data.</text>
</comment>
<evidence type="ECO:0000256" key="13">
    <source>
        <dbReference type="SAM" id="MobiDB-lite"/>
    </source>
</evidence>
<evidence type="ECO:0000256" key="2">
    <source>
        <dbReference type="ARBA" id="ARBA00006375"/>
    </source>
</evidence>
<protein>
    <submittedName>
        <fullName evidence="15">Cu/Pi carrier</fullName>
    </submittedName>
</protein>
<keyword evidence="10 11" id="KW-0472">Membrane</keyword>
<feature type="repeat" description="Solcar" evidence="11">
    <location>
        <begin position="213"/>
        <end position="297"/>
    </location>
</feature>
<dbReference type="Proteomes" id="UP001145021">
    <property type="component" value="Unassembled WGS sequence"/>
</dbReference>
<dbReference type="PROSITE" id="PS50920">
    <property type="entry name" value="SOLCAR"/>
    <property type="match status" value="3"/>
</dbReference>
<gene>
    <name evidence="15" type="primary">PIC2_2</name>
    <name evidence="15" type="ORF">LPJ64_005647</name>
</gene>
<keyword evidence="7" id="KW-0809">Transit peptide</keyword>
<organism evidence="15 16">
    <name type="scientific">Coemansia asiatica</name>
    <dbReference type="NCBI Taxonomy" id="1052880"/>
    <lineage>
        <taxon>Eukaryota</taxon>
        <taxon>Fungi</taxon>
        <taxon>Fungi incertae sedis</taxon>
        <taxon>Zoopagomycota</taxon>
        <taxon>Kickxellomycotina</taxon>
        <taxon>Kickxellomycetes</taxon>
        <taxon>Kickxellales</taxon>
        <taxon>Kickxellaceae</taxon>
        <taxon>Coemansia</taxon>
    </lineage>
</organism>
<dbReference type="GO" id="GO:0005743">
    <property type="term" value="C:mitochondrial inner membrane"/>
    <property type="evidence" value="ECO:0007669"/>
    <property type="project" value="UniProtKB-SubCell"/>
</dbReference>
<comment type="subcellular location">
    <subcellularLocation>
        <location evidence="1">Mitochondrion inner membrane</location>
        <topology evidence="1">Multi-pass membrane protein</topology>
    </subcellularLocation>
</comment>
<dbReference type="PANTHER" id="PTHR45671">
    <property type="entry name" value="SOLUTE CARRIER FAMILY 25 (MITOCHONDRIAL CARRIER PHOSPHATE CARRIER), MEMBER 3, LIKE-RELATED-RELATED"/>
    <property type="match status" value="1"/>
</dbReference>
<feature type="repeat" description="Solcar" evidence="11">
    <location>
        <begin position="12"/>
        <end position="97"/>
    </location>
</feature>
<name>A0A9W7XFP5_9FUNG</name>
<reference evidence="15" key="1">
    <citation type="submission" date="2022-07" db="EMBL/GenBank/DDBJ databases">
        <title>Phylogenomic reconstructions and comparative analyses of Kickxellomycotina fungi.</title>
        <authorList>
            <person name="Reynolds N.K."/>
            <person name="Stajich J.E."/>
            <person name="Barry K."/>
            <person name="Grigoriev I.V."/>
            <person name="Crous P."/>
            <person name="Smith M.E."/>
        </authorList>
    </citation>
    <scope>NUCLEOTIDE SEQUENCE</scope>
    <source>
        <strain evidence="15">NBRC 105413</strain>
    </source>
</reference>
<evidence type="ECO:0000313" key="16">
    <source>
        <dbReference type="Proteomes" id="UP001145021"/>
    </source>
</evidence>
<evidence type="ECO:0000256" key="6">
    <source>
        <dbReference type="ARBA" id="ARBA00022792"/>
    </source>
</evidence>
<keyword evidence="16" id="KW-1185">Reference proteome</keyword>
<dbReference type="FunFam" id="1.50.40.10:FF:000005">
    <property type="entry name" value="Mitochondrial phosphate carrier protein 2"/>
    <property type="match status" value="1"/>
</dbReference>
<keyword evidence="8 14" id="KW-1133">Transmembrane helix</keyword>
<dbReference type="Gene3D" id="1.50.40.10">
    <property type="entry name" value="Mitochondrial carrier domain"/>
    <property type="match status" value="1"/>
</dbReference>
<comment type="similarity">
    <text evidence="2 12">Belongs to the mitochondrial carrier (TC 2.A.29) family.</text>
</comment>
<evidence type="ECO:0000256" key="3">
    <source>
        <dbReference type="ARBA" id="ARBA00022448"/>
    </source>
</evidence>
<dbReference type="GO" id="GO:1990547">
    <property type="term" value="P:mitochondrial phosphate ion transmembrane transport"/>
    <property type="evidence" value="ECO:0007669"/>
    <property type="project" value="InterPro"/>
</dbReference>
<dbReference type="GO" id="GO:0005315">
    <property type="term" value="F:phosphate transmembrane transporter activity"/>
    <property type="evidence" value="ECO:0007669"/>
    <property type="project" value="InterPro"/>
</dbReference>
<evidence type="ECO:0000256" key="7">
    <source>
        <dbReference type="ARBA" id="ARBA00022946"/>
    </source>
</evidence>
<feature type="repeat" description="Solcar" evidence="11">
    <location>
        <begin position="110"/>
        <end position="196"/>
    </location>
</feature>
<feature type="transmembrane region" description="Helical" evidence="14">
    <location>
        <begin position="215"/>
        <end position="236"/>
    </location>
</feature>
<dbReference type="PANTHER" id="PTHR45671:SF10">
    <property type="entry name" value="SOLUTE CARRIER FAMILY 25 MEMBER 3"/>
    <property type="match status" value="1"/>
</dbReference>
<feature type="region of interest" description="Disordered" evidence="13">
    <location>
        <begin position="301"/>
        <end position="320"/>
    </location>
</feature>
<evidence type="ECO:0000256" key="8">
    <source>
        <dbReference type="ARBA" id="ARBA00022989"/>
    </source>
</evidence>
<feature type="transmembrane region" description="Helical" evidence="14">
    <location>
        <begin position="13"/>
        <end position="32"/>
    </location>
</feature>
<dbReference type="InterPro" id="IPR023395">
    <property type="entry name" value="MCP_dom_sf"/>
</dbReference>
<keyword evidence="4 11" id="KW-0812">Transmembrane</keyword>
<proteinExistence type="inferred from homology"/>
<evidence type="ECO:0000256" key="4">
    <source>
        <dbReference type="ARBA" id="ARBA00022692"/>
    </source>
</evidence>
<sequence>MSKKPIEINSNKYFMYCGIGGILACGTTHFSMTPIDMLKCRMQVDPRAYRGIFDGIRKVTLGKTGLSGLYLGGTATFIGYSLQGMGKYGFYEYFKYTYGQAIGAEKAHRHKTLLYLSASATAEFLADIMLCPLETIKVRMQTALPGTSIGGFTSTLKHIRATEGLRGFYKGIAPLWFRQIPYTMVKFASFENIVEAIYKRVLKRPKSEFSKSQQLGVTFAAGYMAGIMCAIVSHPADTIVSKLNSVGKDAGGKGPSIGGILNELGFAGIWAGLLPRIFMIGTLTAAQWFIFDSFKVKTGLPTTGGDGSKSPIGKSHNDHR</sequence>
<keyword evidence="5" id="KW-0677">Repeat</keyword>
<dbReference type="AlphaFoldDB" id="A0A9W7XFP5"/>